<dbReference type="Proteomes" id="UP000032541">
    <property type="component" value="Unassembled WGS sequence"/>
</dbReference>
<evidence type="ECO:0000313" key="2">
    <source>
        <dbReference type="Proteomes" id="UP000032541"/>
    </source>
</evidence>
<evidence type="ECO:0000313" key="1">
    <source>
        <dbReference type="EMBL" id="KJJ87409.1"/>
    </source>
</evidence>
<name>A0AAP0VC87_PREIN</name>
<accession>A0AAP0VC87</accession>
<dbReference type="EMBL" id="ATMK01000007">
    <property type="protein sequence ID" value="KJJ87409.1"/>
    <property type="molecule type" value="Genomic_DNA"/>
</dbReference>
<proteinExistence type="predicted"/>
<protein>
    <submittedName>
        <fullName evidence="1">Uncharacterized protein</fullName>
    </submittedName>
</protein>
<gene>
    <name evidence="1" type="ORF">M573_107099</name>
</gene>
<comment type="caution">
    <text evidence="1">The sequence shown here is derived from an EMBL/GenBank/DDBJ whole genome shotgun (WGS) entry which is preliminary data.</text>
</comment>
<reference evidence="1 2" key="1">
    <citation type="journal article" date="2015" name="BMC Genomics">
        <title>Comparative genome analysis of Prevotella intermedia strain isolated from infected root canal reveals features related to pathogenicity and adaptation.</title>
        <authorList>
            <person name="Ruan Y."/>
            <person name="Shen L."/>
            <person name="Zou Y."/>
            <person name="Qi Z."/>
            <person name="Yin J."/>
            <person name="Jiang J."/>
            <person name="Guo L."/>
            <person name="He L."/>
            <person name="Chen Z."/>
            <person name="Tang Z."/>
            <person name="Qin S."/>
        </authorList>
    </citation>
    <scope>NUCLEOTIDE SEQUENCE [LARGE SCALE GENOMIC DNA]</scope>
    <source>
        <strain evidence="1 2">ZT</strain>
    </source>
</reference>
<sequence length="180" mass="21552">MLMSIWIYVRLDIEQYECRYKDVNQCQYQNGGQHLTLLVEYGQEQAHLARYAKYLQHPCQPQQTHEAEQLERRVEQRNGRQDRQQVYDCHKRKRIGKERRLAIVAPNVSRTPPQQVVDDEHERRAEFRVPKRPVRLHEHKRQEAYENGKNHKPVVSRAYLVGMRLSVNNVCYLLSIHIAK</sequence>
<organism evidence="1 2">
    <name type="scientific">Prevotella intermedia ZT</name>
    <dbReference type="NCBI Taxonomy" id="1347790"/>
    <lineage>
        <taxon>Bacteria</taxon>
        <taxon>Pseudomonadati</taxon>
        <taxon>Bacteroidota</taxon>
        <taxon>Bacteroidia</taxon>
        <taxon>Bacteroidales</taxon>
        <taxon>Prevotellaceae</taxon>
        <taxon>Prevotella</taxon>
    </lineage>
</organism>
<dbReference type="AlphaFoldDB" id="A0AAP0VC87"/>